<evidence type="ECO:0000313" key="2">
    <source>
        <dbReference type="Proteomes" id="UP000036356"/>
    </source>
</evidence>
<dbReference type="Proteomes" id="UP000036356">
    <property type="component" value="Unassembled WGS sequence"/>
</dbReference>
<keyword evidence="2" id="KW-1185">Reference proteome</keyword>
<reference evidence="1 2" key="1">
    <citation type="submission" date="2015-06" db="EMBL/GenBank/DDBJ databases">
        <title>Draft genome of the moderately acidophilic sulfate reducer Candidatus Desulfosporosinus acididurans strain M1.</title>
        <authorList>
            <person name="Poehlein A."/>
            <person name="Petzsch P."/>
            <person name="Johnson B.D."/>
            <person name="Schloemann M."/>
            <person name="Daniel R."/>
            <person name="Muehling M."/>
        </authorList>
    </citation>
    <scope>NUCLEOTIDE SEQUENCE [LARGE SCALE GENOMIC DNA]</scope>
    <source>
        <strain evidence="1 2">M1</strain>
    </source>
</reference>
<proteinExistence type="predicted"/>
<dbReference type="EMBL" id="LDZY01000013">
    <property type="protein sequence ID" value="KLU64624.1"/>
    <property type="molecule type" value="Genomic_DNA"/>
</dbReference>
<organism evidence="1 2">
    <name type="scientific">Desulfosporosinus acididurans</name>
    <dbReference type="NCBI Taxonomy" id="476652"/>
    <lineage>
        <taxon>Bacteria</taxon>
        <taxon>Bacillati</taxon>
        <taxon>Bacillota</taxon>
        <taxon>Clostridia</taxon>
        <taxon>Eubacteriales</taxon>
        <taxon>Desulfitobacteriaceae</taxon>
        <taxon>Desulfosporosinus</taxon>
    </lineage>
</organism>
<accession>A0A0J1FMA5</accession>
<gene>
    <name evidence="1" type="ORF">DEAC_c35710</name>
</gene>
<protein>
    <submittedName>
        <fullName evidence="1">Uncharacterized protein</fullName>
    </submittedName>
</protein>
<comment type="caution">
    <text evidence="1">The sequence shown here is derived from an EMBL/GenBank/DDBJ whole genome shotgun (WGS) entry which is preliminary data.</text>
</comment>
<sequence length="130" mass="15196">MHWLQLPRSGHCEQVGGYKIGLFDDGVLSFNRINGMLQPPLIQNLFATIIILQMFEKAISVLKESYIFTILYNRFCLIFRVNSLNRNYCYNDRLNGLLLIKVNLRKLRARIQHMIKDNVATDRITIIPLD</sequence>
<name>A0A0J1FMA5_9FIRM</name>
<evidence type="ECO:0000313" key="1">
    <source>
        <dbReference type="EMBL" id="KLU64624.1"/>
    </source>
</evidence>
<dbReference type="AlphaFoldDB" id="A0A0J1FMA5"/>